<dbReference type="InterPro" id="IPR006448">
    <property type="entry name" value="Phage_term_ssu_P27"/>
</dbReference>
<protein>
    <submittedName>
        <fullName evidence="1">Sm_term_P27, putative phage terminase, small subunit, P27 family</fullName>
    </submittedName>
</protein>
<dbReference type="EMBL" id="LR797826">
    <property type="protein sequence ID" value="CAB4242205.1"/>
    <property type="molecule type" value="Genomic_DNA"/>
</dbReference>
<evidence type="ECO:0000313" key="1">
    <source>
        <dbReference type="EMBL" id="CAB4242205.1"/>
    </source>
</evidence>
<sequence>MKKKFTNWLTDIERWDRDEFIEEITEYMVQVNQTEMDRHAIALLAESIDTFVICTKSIREEGLVVVHKNGVTGKNHHVEIRDKAVSRAMQIMTELCLTPKRRRRVTAKGDKKLDKLLTGPLG</sequence>
<gene>
    <name evidence="1" type="ORF">UFOVP83_28</name>
</gene>
<name>A0A6J5TB35_9CAUD</name>
<accession>A0A6J5TB35</accession>
<reference evidence="1" key="1">
    <citation type="submission" date="2020-05" db="EMBL/GenBank/DDBJ databases">
        <authorList>
            <person name="Chiriac C."/>
            <person name="Salcher M."/>
            <person name="Ghai R."/>
            <person name="Kavagutti S V."/>
        </authorList>
    </citation>
    <scope>NUCLEOTIDE SEQUENCE</scope>
</reference>
<proteinExistence type="predicted"/>
<dbReference type="Pfam" id="PF05119">
    <property type="entry name" value="Terminase_4"/>
    <property type="match status" value="1"/>
</dbReference>
<organism evidence="1">
    <name type="scientific">uncultured Caudovirales phage</name>
    <dbReference type="NCBI Taxonomy" id="2100421"/>
    <lineage>
        <taxon>Viruses</taxon>
        <taxon>Duplodnaviria</taxon>
        <taxon>Heunggongvirae</taxon>
        <taxon>Uroviricota</taxon>
        <taxon>Caudoviricetes</taxon>
        <taxon>Peduoviridae</taxon>
        <taxon>Maltschvirus</taxon>
        <taxon>Maltschvirus maltsch</taxon>
    </lineage>
</organism>